<dbReference type="GO" id="GO:0009274">
    <property type="term" value="C:peptidoglycan-based cell wall"/>
    <property type="evidence" value="ECO:0007669"/>
    <property type="project" value="InterPro"/>
</dbReference>
<evidence type="ECO:0000313" key="13">
    <source>
        <dbReference type="EMBL" id="SDB84922.1"/>
    </source>
</evidence>
<dbReference type="EC" id="2.4.99.28" evidence="11"/>
<keyword evidence="7 11" id="KW-0573">Peptidoglycan synthesis</keyword>
<keyword evidence="1 11" id="KW-1003">Cell membrane</keyword>
<evidence type="ECO:0000256" key="9">
    <source>
        <dbReference type="ARBA" id="ARBA00023136"/>
    </source>
</evidence>
<comment type="function">
    <text evidence="11">Peptidoglycan polymerase that catalyzes glycan chain elongation from lipid-linked precursors.</text>
</comment>
<dbReference type="Pfam" id="PF00912">
    <property type="entry name" value="Transgly"/>
    <property type="match status" value="1"/>
</dbReference>
<dbReference type="SUPFAM" id="SSF53955">
    <property type="entry name" value="Lysozyme-like"/>
    <property type="match status" value="1"/>
</dbReference>
<dbReference type="OrthoDB" id="9766909at2"/>
<keyword evidence="2 11" id="KW-0997">Cell inner membrane</keyword>
<protein>
    <recommendedName>
        <fullName evidence="11">Biosynthetic peptidoglycan transglycosylase</fullName>
        <ecNumber evidence="11">2.4.99.28</ecNumber>
    </recommendedName>
    <alternativeName>
        <fullName evidence="11">Glycan polymerase</fullName>
    </alternativeName>
    <alternativeName>
        <fullName evidence="11">Peptidoglycan glycosyltransferase MtgA</fullName>
        <shortName evidence="11">PGT</shortName>
    </alternativeName>
</protein>
<dbReference type="GO" id="GO:0005886">
    <property type="term" value="C:plasma membrane"/>
    <property type="evidence" value="ECO:0007669"/>
    <property type="project" value="UniProtKB-SubCell"/>
</dbReference>
<comment type="pathway">
    <text evidence="11">Cell wall biogenesis; peptidoglycan biosynthesis.</text>
</comment>
<evidence type="ECO:0000259" key="12">
    <source>
        <dbReference type="Pfam" id="PF00912"/>
    </source>
</evidence>
<comment type="similarity">
    <text evidence="11">Belongs to the glycosyltransferase 51 family.</text>
</comment>
<keyword evidence="8 11" id="KW-1133">Transmembrane helix</keyword>
<dbReference type="GO" id="GO:0009252">
    <property type="term" value="P:peptidoglycan biosynthetic process"/>
    <property type="evidence" value="ECO:0007669"/>
    <property type="project" value="UniProtKB-UniRule"/>
</dbReference>
<dbReference type="AlphaFoldDB" id="A0A1G6GS76"/>
<dbReference type="STRING" id="1219383.SAMN05421733_102137"/>
<evidence type="ECO:0000256" key="1">
    <source>
        <dbReference type="ARBA" id="ARBA00022475"/>
    </source>
</evidence>
<evidence type="ECO:0000256" key="8">
    <source>
        <dbReference type="ARBA" id="ARBA00022989"/>
    </source>
</evidence>
<dbReference type="GO" id="GO:0008955">
    <property type="term" value="F:peptidoglycan glycosyltransferase activity"/>
    <property type="evidence" value="ECO:0007669"/>
    <property type="project" value="UniProtKB-UniRule"/>
</dbReference>
<evidence type="ECO:0000256" key="11">
    <source>
        <dbReference type="HAMAP-Rule" id="MF_00766"/>
    </source>
</evidence>
<gene>
    <name evidence="11" type="primary">mtgA</name>
    <name evidence="13" type="ORF">SAMN05421733_102137</name>
</gene>
<evidence type="ECO:0000256" key="10">
    <source>
        <dbReference type="ARBA" id="ARBA00023316"/>
    </source>
</evidence>
<dbReference type="InterPro" id="IPR023346">
    <property type="entry name" value="Lysozyme-like_dom_sf"/>
</dbReference>
<keyword evidence="3 11" id="KW-0328">Glycosyltransferase</keyword>
<keyword evidence="14" id="KW-1185">Reference proteome</keyword>
<evidence type="ECO:0000313" key="14">
    <source>
        <dbReference type="Proteomes" id="UP000242501"/>
    </source>
</evidence>
<dbReference type="InterPro" id="IPR001264">
    <property type="entry name" value="Glyco_trans_51"/>
</dbReference>
<proteinExistence type="inferred from homology"/>
<reference evidence="14" key="1">
    <citation type="submission" date="2016-09" db="EMBL/GenBank/DDBJ databases">
        <authorList>
            <person name="Varghese N."/>
            <person name="Submissions S."/>
        </authorList>
    </citation>
    <scope>NUCLEOTIDE SEQUENCE [LARGE SCALE GENOMIC DNA]</scope>
    <source>
        <strain evidence="14">ANC 4422</strain>
    </source>
</reference>
<sequence length="224" mass="26206">MRVIFARLIFIVLALLLLVQIWIISSLYWWKSHPVEKTMFMRIAMFQNDDLEIQHQWISYDRMGSAIKKAVIAAEDGKFTQHHGFDWNGVQTALAKNEKNGEVVAGGSTITQQLAKNLFLYNQRSYIRKTQEAIVTVFMEQIWSKQRILEVYLNSVEFGQGIYGIEAASRHYFNCSSRHLNQRQAMFLAALLPNPKYYQTHKNDAKFLFRQRFIAKYMNSSQIP</sequence>
<dbReference type="RefSeq" id="WP_092746830.1">
    <property type="nucleotide sequence ID" value="NZ_FMYL01000002.1"/>
</dbReference>
<dbReference type="PANTHER" id="PTHR30400">
    <property type="entry name" value="MONOFUNCTIONAL BIOSYNTHETIC PEPTIDOGLYCAN TRANSGLYCOSYLASE"/>
    <property type="match status" value="1"/>
</dbReference>
<dbReference type="GO" id="GO:0008360">
    <property type="term" value="P:regulation of cell shape"/>
    <property type="evidence" value="ECO:0007669"/>
    <property type="project" value="UniProtKB-KW"/>
</dbReference>
<dbReference type="GO" id="GO:0016763">
    <property type="term" value="F:pentosyltransferase activity"/>
    <property type="evidence" value="ECO:0007669"/>
    <property type="project" value="InterPro"/>
</dbReference>
<dbReference type="HAMAP" id="MF_00766">
    <property type="entry name" value="PGT_MtgA"/>
    <property type="match status" value="1"/>
</dbReference>
<evidence type="ECO:0000256" key="6">
    <source>
        <dbReference type="ARBA" id="ARBA00022960"/>
    </source>
</evidence>
<organism evidence="13 14">
    <name type="scientific">Acinetobacter boissieri</name>
    <dbReference type="NCBI Taxonomy" id="1219383"/>
    <lineage>
        <taxon>Bacteria</taxon>
        <taxon>Pseudomonadati</taxon>
        <taxon>Pseudomonadota</taxon>
        <taxon>Gammaproteobacteria</taxon>
        <taxon>Moraxellales</taxon>
        <taxon>Moraxellaceae</taxon>
        <taxon>Acinetobacter</taxon>
    </lineage>
</organism>
<keyword evidence="5 11" id="KW-0812">Transmembrane</keyword>
<name>A0A1G6GS76_9GAMM</name>
<dbReference type="UniPathway" id="UPA00219"/>
<evidence type="ECO:0000256" key="5">
    <source>
        <dbReference type="ARBA" id="ARBA00022692"/>
    </source>
</evidence>
<feature type="domain" description="Glycosyl transferase family 51" evidence="12">
    <location>
        <begin position="52"/>
        <end position="218"/>
    </location>
</feature>
<evidence type="ECO:0000256" key="3">
    <source>
        <dbReference type="ARBA" id="ARBA00022676"/>
    </source>
</evidence>
<dbReference type="InterPro" id="IPR036950">
    <property type="entry name" value="PBP_transglycosylase"/>
</dbReference>
<accession>A0A1G6GS76</accession>
<keyword evidence="10 11" id="KW-0961">Cell wall biogenesis/degradation</keyword>
<keyword evidence="9 11" id="KW-0472">Membrane</keyword>
<dbReference type="GO" id="GO:0071555">
    <property type="term" value="P:cell wall organization"/>
    <property type="evidence" value="ECO:0007669"/>
    <property type="project" value="UniProtKB-KW"/>
</dbReference>
<dbReference type="EMBL" id="FMYL01000002">
    <property type="protein sequence ID" value="SDB84922.1"/>
    <property type="molecule type" value="Genomic_DNA"/>
</dbReference>
<keyword evidence="4 11" id="KW-0808">Transferase</keyword>
<dbReference type="InterPro" id="IPR011812">
    <property type="entry name" value="Pep_trsgly"/>
</dbReference>
<dbReference type="Gene3D" id="1.10.3810.10">
    <property type="entry name" value="Biosynthetic peptidoglycan transglycosylase-like"/>
    <property type="match status" value="1"/>
</dbReference>
<evidence type="ECO:0000256" key="4">
    <source>
        <dbReference type="ARBA" id="ARBA00022679"/>
    </source>
</evidence>
<comment type="subcellular location">
    <subcellularLocation>
        <location evidence="11">Cell inner membrane</location>
        <topology evidence="11">Single-pass membrane protein</topology>
    </subcellularLocation>
</comment>
<dbReference type="Proteomes" id="UP000242501">
    <property type="component" value="Unassembled WGS sequence"/>
</dbReference>
<evidence type="ECO:0000256" key="7">
    <source>
        <dbReference type="ARBA" id="ARBA00022984"/>
    </source>
</evidence>
<dbReference type="PANTHER" id="PTHR30400:SF0">
    <property type="entry name" value="BIOSYNTHETIC PEPTIDOGLYCAN TRANSGLYCOSYLASE"/>
    <property type="match status" value="1"/>
</dbReference>
<comment type="catalytic activity">
    <reaction evidence="11">
        <text>[GlcNAc-(1-&gt;4)-Mur2Ac(oyl-L-Ala-gamma-D-Glu-L-Lys-D-Ala-D-Ala)](n)-di-trans,octa-cis-undecaprenyl diphosphate + beta-D-GlcNAc-(1-&gt;4)-Mur2Ac(oyl-L-Ala-gamma-D-Glu-L-Lys-D-Ala-D-Ala)-di-trans,octa-cis-undecaprenyl diphosphate = [GlcNAc-(1-&gt;4)-Mur2Ac(oyl-L-Ala-gamma-D-Glu-L-Lys-D-Ala-D-Ala)](n+1)-di-trans,octa-cis-undecaprenyl diphosphate + di-trans,octa-cis-undecaprenyl diphosphate + H(+)</text>
        <dbReference type="Rhea" id="RHEA:23708"/>
        <dbReference type="Rhea" id="RHEA-COMP:9602"/>
        <dbReference type="Rhea" id="RHEA-COMP:9603"/>
        <dbReference type="ChEBI" id="CHEBI:15378"/>
        <dbReference type="ChEBI" id="CHEBI:58405"/>
        <dbReference type="ChEBI" id="CHEBI:60033"/>
        <dbReference type="ChEBI" id="CHEBI:78435"/>
        <dbReference type="EC" id="2.4.99.28"/>
    </reaction>
</comment>
<dbReference type="NCBIfam" id="TIGR02070">
    <property type="entry name" value="mono_pep_trsgly"/>
    <property type="match status" value="1"/>
</dbReference>
<evidence type="ECO:0000256" key="2">
    <source>
        <dbReference type="ARBA" id="ARBA00022519"/>
    </source>
</evidence>
<keyword evidence="6 11" id="KW-0133">Cell shape</keyword>